<accession>A0A806X480</accession>
<dbReference type="Pfam" id="PF08447">
    <property type="entry name" value="PAS_3"/>
    <property type="match status" value="1"/>
</dbReference>
<dbReference type="GO" id="GO:0005886">
    <property type="term" value="C:plasma membrane"/>
    <property type="evidence" value="ECO:0007669"/>
    <property type="project" value="UniProtKB-SubCell"/>
</dbReference>
<gene>
    <name evidence="22" type="ORF">AO703_09325</name>
</gene>
<evidence type="ECO:0000256" key="8">
    <source>
        <dbReference type="ARBA" id="ARBA00022741"/>
    </source>
</evidence>
<protein>
    <recommendedName>
        <fullName evidence="15">Sensory/regulatory protein RpfC</fullName>
        <ecNumber evidence="3">2.7.13.3</ecNumber>
    </recommendedName>
</protein>
<evidence type="ECO:0000256" key="6">
    <source>
        <dbReference type="ARBA" id="ARBA00022679"/>
    </source>
</evidence>
<evidence type="ECO:0000256" key="7">
    <source>
        <dbReference type="ARBA" id="ARBA00022692"/>
    </source>
</evidence>
<dbReference type="Gene3D" id="1.20.120.160">
    <property type="entry name" value="HPT domain"/>
    <property type="match status" value="1"/>
</dbReference>
<dbReference type="InterPro" id="IPR004358">
    <property type="entry name" value="Sig_transdc_His_kin-like_C"/>
</dbReference>
<dbReference type="InterPro" id="IPR011006">
    <property type="entry name" value="CheY-like_superfamily"/>
</dbReference>
<evidence type="ECO:0000259" key="21">
    <source>
        <dbReference type="PROSITE" id="PS50894"/>
    </source>
</evidence>
<dbReference type="Pfam" id="PF00512">
    <property type="entry name" value="HisKA"/>
    <property type="match status" value="1"/>
</dbReference>
<dbReference type="SMART" id="SM00086">
    <property type="entry name" value="PAC"/>
    <property type="match status" value="1"/>
</dbReference>
<evidence type="ECO:0000259" key="20">
    <source>
        <dbReference type="PROSITE" id="PS50113"/>
    </source>
</evidence>
<dbReference type="SMART" id="SM00091">
    <property type="entry name" value="PAS"/>
    <property type="match status" value="2"/>
</dbReference>
<dbReference type="RefSeq" id="WP_062741030.1">
    <property type="nucleotide sequence ID" value="NZ_CP012871.1"/>
</dbReference>
<keyword evidence="12" id="KW-0902">Two-component regulatory system</keyword>
<comment type="subcellular location">
    <subcellularLocation>
        <location evidence="2">Cell membrane</location>
        <topology evidence="2">Multi-pass membrane protein</topology>
    </subcellularLocation>
</comment>
<dbReference type="CDD" id="cd00082">
    <property type="entry name" value="HisKA"/>
    <property type="match status" value="1"/>
</dbReference>
<evidence type="ECO:0000313" key="23">
    <source>
        <dbReference type="Proteomes" id="UP000069162"/>
    </source>
</evidence>
<feature type="domain" description="Histidine kinase" evidence="18">
    <location>
        <begin position="277"/>
        <end position="496"/>
    </location>
</feature>
<dbReference type="OrthoDB" id="9770795at2"/>
<dbReference type="InterPro" id="IPR003661">
    <property type="entry name" value="HisK_dim/P_dom"/>
</dbReference>
<dbReference type="InterPro" id="IPR001610">
    <property type="entry name" value="PAC"/>
</dbReference>
<dbReference type="Pfam" id="PF01627">
    <property type="entry name" value="Hpt"/>
    <property type="match status" value="1"/>
</dbReference>
<dbReference type="InterPro" id="IPR036641">
    <property type="entry name" value="HPT_dom_sf"/>
</dbReference>
<evidence type="ECO:0000259" key="19">
    <source>
        <dbReference type="PROSITE" id="PS50110"/>
    </source>
</evidence>
<dbReference type="Pfam" id="PF12860">
    <property type="entry name" value="PAS_7"/>
    <property type="match status" value="1"/>
</dbReference>
<dbReference type="PROSITE" id="PS50109">
    <property type="entry name" value="HIS_KIN"/>
    <property type="match status" value="1"/>
</dbReference>
<feature type="modified residue" description="4-aspartylphosphate" evidence="17">
    <location>
        <position position="709"/>
    </location>
</feature>
<dbReference type="InterPro" id="IPR013655">
    <property type="entry name" value="PAS_fold_3"/>
</dbReference>
<comment type="catalytic activity">
    <reaction evidence="1">
        <text>ATP + protein L-histidine = ADP + protein N-phospho-L-histidine.</text>
        <dbReference type="EC" id="2.7.13.3"/>
    </reaction>
</comment>
<evidence type="ECO:0000259" key="18">
    <source>
        <dbReference type="PROSITE" id="PS50109"/>
    </source>
</evidence>
<keyword evidence="7" id="KW-0812">Transmembrane</keyword>
<keyword evidence="5 17" id="KW-0597">Phosphoprotein</keyword>
<dbReference type="EMBL" id="CP012871">
    <property type="protein sequence ID" value="ALR76490.1"/>
    <property type="molecule type" value="Genomic_DNA"/>
</dbReference>
<evidence type="ECO:0000256" key="2">
    <source>
        <dbReference type="ARBA" id="ARBA00004651"/>
    </source>
</evidence>
<dbReference type="SUPFAM" id="SSF52172">
    <property type="entry name" value="CheY-like"/>
    <property type="match status" value="2"/>
</dbReference>
<feature type="modified residue" description="4-aspartylphosphate" evidence="17">
    <location>
        <position position="563"/>
    </location>
</feature>
<dbReference type="Gene3D" id="1.10.287.130">
    <property type="match status" value="1"/>
</dbReference>
<dbReference type="SUPFAM" id="SSF47384">
    <property type="entry name" value="Homodimeric domain of signal transducing histidine kinase"/>
    <property type="match status" value="1"/>
</dbReference>
<evidence type="ECO:0000256" key="15">
    <source>
        <dbReference type="ARBA" id="ARBA00068150"/>
    </source>
</evidence>
<dbReference type="InterPro" id="IPR008207">
    <property type="entry name" value="Sig_transdc_His_kin_Hpt_dom"/>
</dbReference>
<evidence type="ECO:0000256" key="1">
    <source>
        <dbReference type="ARBA" id="ARBA00000085"/>
    </source>
</evidence>
<dbReference type="SMART" id="SM00448">
    <property type="entry name" value="REC"/>
    <property type="match status" value="2"/>
</dbReference>
<reference evidence="23" key="1">
    <citation type="submission" date="2015-10" db="EMBL/GenBank/DDBJ databases">
        <title>Complete Genome Sequencing of Klebsiella sp. strain G5.</title>
        <authorList>
            <person name="Chan K.-G."/>
            <person name="Chen J.-W."/>
        </authorList>
    </citation>
    <scope>NUCLEOTIDE SEQUENCE [LARGE SCALE GENOMIC DNA]</scope>
    <source>
        <strain evidence="23">G5</strain>
    </source>
</reference>
<dbReference type="CDD" id="cd16922">
    <property type="entry name" value="HATPase_EvgS-ArcB-TorS-like"/>
    <property type="match status" value="1"/>
</dbReference>
<keyword evidence="6" id="KW-0808">Transferase</keyword>
<dbReference type="InterPro" id="IPR036890">
    <property type="entry name" value="HATPase_C_sf"/>
</dbReference>
<evidence type="ECO:0000256" key="3">
    <source>
        <dbReference type="ARBA" id="ARBA00012438"/>
    </source>
</evidence>
<dbReference type="PROSITE" id="PS50113">
    <property type="entry name" value="PAC"/>
    <property type="match status" value="1"/>
</dbReference>
<dbReference type="Gene3D" id="3.30.450.20">
    <property type="entry name" value="PAS domain"/>
    <property type="match status" value="1"/>
</dbReference>
<evidence type="ECO:0000256" key="4">
    <source>
        <dbReference type="ARBA" id="ARBA00022475"/>
    </source>
</evidence>
<dbReference type="InterPro" id="IPR000700">
    <property type="entry name" value="PAS-assoc_C"/>
</dbReference>
<dbReference type="InterPro" id="IPR001789">
    <property type="entry name" value="Sig_transdc_resp-reg_receiver"/>
</dbReference>
<dbReference type="SMART" id="SM00388">
    <property type="entry name" value="HisKA"/>
    <property type="match status" value="1"/>
</dbReference>
<dbReference type="SUPFAM" id="SSF55874">
    <property type="entry name" value="ATPase domain of HSP90 chaperone/DNA topoisomerase II/histidine kinase"/>
    <property type="match status" value="1"/>
</dbReference>
<name>A0A806X480_9ENTR</name>
<dbReference type="AlphaFoldDB" id="A0A806X480"/>
<dbReference type="SUPFAM" id="SSF47226">
    <property type="entry name" value="Histidine-containing phosphotransfer domain, HPT domain"/>
    <property type="match status" value="1"/>
</dbReference>
<dbReference type="GO" id="GO:0000155">
    <property type="term" value="F:phosphorelay sensor kinase activity"/>
    <property type="evidence" value="ECO:0007669"/>
    <property type="project" value="InterPro"/>
</dbReference>
<keyword evidence="11" id="KW-1133">Transmembrane helix</keyword>
<dbReference type="Gene3D" id="3.40.50.2300">
    <property type="match status" value="2"/>
</dbReference>
<dbReference type="CDD" id="cd17546">
    <property type="entry name" value="REC_hyHK_CKI1_RcsC-like"/>
    <property type="match status" value="1"/>
</dbReference>
<dbReference type="NCBIfam" id="TIGR00229">
    <property type="entry name" value="sensory_box"/>
    <property type="match status" value="1"/>
</dbReference>
<dbReference type="GO" id="GO:0005524">
    <property type="term" value="F:ATP binding"/>
    <property type="evidence" value="ECO:0007669"/>
    <property type="project" value="UniProtKB-KW"/>
</dbReference>
<dbReference type="Pfam" id="PF02518">
    <property type="entry name" value="HATPase_c"/>
    <property type="match status" value="1"/>
</dbReference>
<dbReference type="PRINTS" id="PR00344">
    <property type="entry name" value="BCTRLSENSOR"/>
</dbReference>
<evidence type="ECO:0000313" key="22">
    <source>
        <dbReference type="EMBL" id="ALR76490.1"/>
    </source>
</evidence>
<feature type="domain" description="Response regulatory" evidence="19">
    <location>
        <begin position="660"/>
        <end position="781"/>
    </location>
</feature>
<dbReference type="InterPro" id="IPR036097">
    <property type="entry name" value="HisK_dim/P_sf"/>
</dbReference>
<evidence type="ECO:0000256" key="12">
    <source>
        <dbReference type="ARBA" id="ARBA00023012"/>
    </source>
</evidence>
<dbReference type="SMART" id="SM00387">
    <property type="entry name" value="HATPase_c"/>
    <property type="match status" value="1"/>
</dbReference>
<dbReference type="PROSITE" id="PS50894">
    <property type="entry name" value="HPT"/>
    <property type="match status" value="1"/>
</dbReference>
<sequence>MISHEQLHAALNAPNVALAIYDEQENLQYWNQRLIEYYPALADWLHRGVQLTDVLRMSLDIAYPAIHAESKKRMMASMLANYRRNNHYEVRRVTKRTLYIQYQRTPEGGIISTHTDISRYADVIKNEQHLHSDFILAAETSHIGIWDWEYHSDELQVNEALLLLLGIQREQNILTSDLWTQVFHPEDLAHFHQSIHHATRAVLPIFTCEMRVLRADETYGWMLIQGQIMTLSLQGSAQKVIGTLQDITEQKNAEAASRQAVEAAKAANQAKSEFLANMSHEIRTPMNGILGMTQLCLETDLTADQRDYINMAHSSASALLNIINEILDFSKIEAGKLTLNAEDFAIRPLIQEITRPLMPKFSEKNIELLVDIHPDVAIEIHGDPLRLRQVLTNLIGNALKFTLHGEVVLRILPVPDAPHRLLFSLHDSGIGIPEDKQKVIFESFSQADNSTTRKYGGTGLGLTISSRLVEKMGGELHLTSQVGQGSCFSFSLPVLPGARKKLLSWPPTLSGVEVLVVDDNDTNLRLLSGLLRNMGLKPIAANSGKEALDIMNARAAFPLVLLDAQMPEMDGMALALEIMSTPSLRQSKLIMLSSTGNRIDKDVLKKVGVSFFLTKPIDAQELFATMVQALSSMPPVPTAGVKDSGSAALAASVSTSPHYHILIAEDNLINQKLALNFVGKLGHSADLAGNGLEVIEKLGNARYDVILMDLQMPEMDGVETVAAIRQAEERLPSGAPRQPIIAMTAHAMKGDRERCLQHGFDGYIAKPIRLELLDKEIDMVMTAEAPALPAFDFQAALAQLNNDRQLFDELAMMFIDELPHLLAEINTAISGRSFDNIRRSAHRFKGETLHFVCKPLENCLKAIELAAIEHALDTITREQMQLEALCQQLHSALLAVMEVE</sequence>
<dbReference type="CDD" id="cd00130">
    <property type="entry name" value="PAS"/>
    <property type="match status" value="1"/>
</dbReference>
<proteinExistence type="predicted"/>
<dbReference type="KEGG" id="kle:AO703_09325"/>
<dbReference type="InterPro" id="IPR003594">
    <property type="entry name" value="HATPase_dom"/>
</dbReference>
<dbReference type="EC" id="2.7.13.3" evidence="3"/>
<evidence type="ECO:0000256" key="13">
    <source>
        <dbReference type="ARBA" id="ARBA00023136"/>
    </source>
</evidence>
<dbReference type="FunFam" id="3.30.565.10:FF:000010">
    <property type="entry name" value="Sensor histidine kinase RcsC"/>
    <property type="match status" value="1"/>
</dbReference>
<feature type="domain" description="Response regulatory" evidence="19">
    <location>
        <begin position="513"/>
        <end position="630"/>
    </location>
</feature>
<dbReference type="PANTHER" id="PTHR45339">
    <property type="entry name" value="HYBRID SIGNAL TRANSDUCTION HISTIDINE KINASE J"/>
    <property type="match status" value="1"/>
</dbReference>
<keyword evidence="4" id="KW-1003">Cell membrane</keyword>
<feature type="modified residue" description="Phosphohistidine" evidence="16">
    <location>
        <position position="842"/>
    </location>
</feature>
<organism evidence="22 23">
    <name type="scientific">[Enterobacter] lignolyticus</name>
    <dbReference type="NCBI Taxonomy" id="1334193"/>
    <lineage>
        <taxon>Bacteria</taxon>
        <taxon>Pseudomonadati</taxon>
        <taxon>Pseudomonadota</taxon>
        <taxon>Gammaproteobacteria</taxon>
        <taxon>Enterobacterales</taxon>
        <taxon>Enterobacteriaceae</taxon>
        <taxon>Pluralibacter</taxon>
    </lineage>
</organism>
<dbReference type="FunFam" id="1.10.287.130:FF:000002">
    <property type="entry name" value="Two-component osmosensing histidine kinase"/>
    <property type="match status" value="1"/>
</dbReference>
<evidence type="ECO:0000256" key="10">
    <source>
        <dbReference type="ARBA" id="ARBA00022840"/>
    </source>
</evidence>
<evidence type="ECO:0000256" key="5">
    <source>
        <dbReference type="ARBA" id="ARBA00022553"/>
    </source>
</evidence>
<keyword evidence="10" id="KW-0067">ATP-binding</keyword>
<keyword evidence="13" id="KW-0472">Membrane</keyword>
<dbReference type="InterPro" id="IPR000014">
    <property type="entry name" value="PAS"/>
</dbReference>
<evidence type="ECO:0000256" key="9">
    <source>
        <dbReference type="ARBA" id="ARBA00022777"/>
    </source>
</evidence>
<dbReference type="Gene3D" id="3.30.565.10">
    <property type="entry name" value="Histidine kinase-like ATPase, C-terminal domain"/>
    <property type="match status" value="1"/>
</dbReference>
<comment type="subunit">
    <text evidence="14">At low DSF concentrations, interacts with RpfF.</text>
</comment>
<evidence type="ECO:0000256" key="16">
    <source>
        <dbReference type="PROSITE-ProRule" id="PRU00110"/>
    </source>
</evidence>
<feature type="domain" description="HPt" evidence="21">
    <location>
        <begin position="803"/>
        <end position="900"/>
    </location>
</feature>
<feature type="domain" description="PAC" evidence="20">
    <location>
        <begin position="206"/>
        <end position="259"/>
    </location>
</feature>
<keyword evidence="8" id="KW-0547">Nucleotide-binding</keyword>
<dbReference type="InterPro" id="IPR035965">
    <property type="entry name" value="PAS-like_dom_sf"/>
</dbReference>
<keyword evidence="9" id="KW-0418">Kinase</keyword>
<evidence type="ECO:0000256" key="11">
    <source>
        <dbReference type="ARBA" id="ARBA00022989"/>
    </source>
</evidence>
<evidence type="ECO:0000256" key="17">
    <source>
        <dbReference type="PROSITE-ProRule" id="PRU00169"/>
    </source>
</evidence>
<dbReference type="Pfam" id="PF00072">
    <property type="entry name" value="Response_reg"/>
    <property type="match status" value="2"/>
</dbReference>
<dbReference type="SUPFAM" id="SSF55785">
    <property type="entry name" value="PYP-like sensor domain (PAS domain)"/>
    <property type="match status" value="1"/>
</dbReference>
<dbReference type="Proteomes" id="UP000069162">
    <property type="component" value="Chromosome"/>
</dbReference>
<dbReference type="PROSITE" id="PS50110">
    <property type="entry name" value="RESPONSE_REGULATORY"/>
    <property type="match status" value="2"/>
</dbReference>
<dbReference type="PANTHER" id="PTHR45339:SF1">
    <property type="entry name" value="HYBRID SIGNAL TRANSDUCTION HISTIDINE KINASE J"/>
    <property type="match status" value="1"/>
</dbReference>
<dbReference type="InterPro" id="IPR005467">
    <property type="entry name" value="His_kinase_dom"/>
</dbReference>
<evidence type="ECO:0000256" key="14">
    <source>
        <dbReference type="ARBA" id="ARBA00064003"/>
    </source>
</evidence>